<dbReference type="Proteomes" id="UP000696573">
    <property type="component" value="Unassembled WGS sequence"/>
</dbReference>
<keyword evidence="4" id="KW-1185">Reference proteome</keyword>
<dbReference type="Pfam" id="PF20516">
    <property type="entry name" value="PDDEXK_12"/>
    <property type="match status" value="1"/>
</dbReference>
<evidence type="ECO:0000313" key="3">
    <source>
        <dbReference type="EMBL" id="CAH0023249.1"/>
    </source>
</evidence>
<evidence type="ECO:0000313" key="4">
    <source>
        <dbReference type="Proteomes" id="UP000696573"/>
    </source>
</evidence>
<feature type="compositionally biased region" description="Basic and acidic residues" evidence="1">
    <location>
        <begin position="245"/>
        <end position="256"/>
    </location>
</feature>
<organism evidence="3 4">
    <name type="scientific">Clonostachys rhizophaga</name>
    <dbReference type="NCBI Taxonomy" id="160324"/>
    <lineage>
        <taxon>Eukaryota</taxon>
        <taxon>Fungi</taxon>
        <taxon>Dikarya</taxon>
        <taxon>Ascomycota</taxon>
        <taxon>Pezizomycotina</taxon>
        <taxon>Sordariomycetes</taxon>
        <taxon>Hypocreomycetidae</taxon>
        <taxon>Hypocreales</taxon>
        <taxon>Bionectriaceae</taxon>
        <taxon>Clonostachys</taxon>
    </lineage>
</organism>
<comment type="caution">
    <text evidence="3">The sequence shown here is derived from an EMBL/GenBank/DDBJ whole genome shotgun (WGS) entry which is preliminary data.</text>
</comment>
<dbReference type="OrthoDB" id="4161186at2759"/>
<proteinExistence type="predicted"/>
<sequence length="295" mass="31942">MDDRVMFLPGIIVQGHAWALVAVTQGGLLRNGGETVIWTQIPIGSTEGLQVIVHDFRSVGLIAIAPLLSARLRVLKNVLAVYGMLEVLGLELTLFVVPEGLVERDLDTVEHAGTLLEDVVHFLEGAETGFREEEVDAWEHERVAIEELRLVVSLKCQRNGCGIGNLHDSEDNICLVLNAVECDGSDHHNHEVEDPVTTRRDVSLPIFDTKLLESALPGRQRICGCTNTKGHDLGRVQPGHSQPTKSEEGVEDKQEDSLADASGLIVESNDTVVGTSKHAHGNCHTGGLRLSLATG</sequence>
<feature type="region of interest" description="Disordered" evidence="1">
    <location>
        <begin position="232"/>
        <end position="258"/>
    </location>
</feature>
<evidence type="ECO:0000256" key="1">
    <source>
        <dbReference type="SAM" id="MobiDB-lite"/>
    </source>
</evidence>
<feature type="domain" description="PD-(D/E)XK nuclease-like" evidence="2">
    <location>
        <begin position="3"/>
        <end position="52"/>
    </location>
</feature>
<dbReference type="InterPro" id="IPR046797">
    <property type="entry name" value="PDDEXK_12"/>
</dbReference>
<gene>
    <name evidence="3" type="ORF">CRHIZ90672A_00007703</name>
</gene>
<evidence type="ECO:0000259" key="2">
    <source>
        <dbReference type="Pfam" id="PF20516"/>
    </source>
</evidence>
<name>A0A9N9VH27_9HYPO</name>
<feature type="region of interest" description="Disordered" evidence="1">
    <location>
        <begin position="273"/>
        <end position="295"/>
    </location>
</feature>
<dbReference type="EMBL" id="CABFNQ020000690">
    <property type="protein sequence ID" value="CAH0023249.1"/>
    <property type="molecule type" value="Genomic_DNA"/>
</dbReference>
<accession>A0A9N9VH27</accession>
<reference evidence="3" key="1">
    <citation type="submission" date="2021-10" db="EMBL/GenBank/DDBJ databases">
        <authorList>
            <person name="Piombo E."/>
        </authorList>
    </citation>
    <scope>NUCLEOTIDE SEQUENCE</scope>
</reference>
<protein>
    <recommendedName>
        <fullName evidence="2">PD-(D/E)XK nuclease-like domain-containing protein</fullName>
    </recommendedName>
</protein>
<dbReference type="AlphaFoldDB" id="A0A9N9VH27"/>